<accession>A0ABQ5H9L3</accession>
<dbReference type="PROSITE" id="PS50158">
    <property type="entry name" value="ZF_CCHC"/>
    <property type="match status" value="1"/>
</dbReference>
<keyword evidence="1 4" id="KW-0547">Nucleotide-binding</keyword>
<dbReference type="PRINTS" id="PR00301">
    <property type="entry name" value="HEATSHOCK70"/>
</dbReference>
<feature type="non-terminal residue" evidence="7">
    <location>
        <position position="1"/>
    </location>
</feature>
<evidence type="ECO:0000256" key="3">
    <source>
        <dbReference type="PROSITE-ProRule" id="PRU00047"/>
    </source>
</evidence>
<keyword evidence="3" id="KW-0862">Zinc</keyword>
<dbReference type="SMART" id="SM00343">
    <property type="entry name" value="ZnF_C2HC"/>
    <property type="match status" value="1"/>
</dbReference>
<dbReference type="Pfam" id="PF00012">
    <property type="entry name" value="HSP70"/>
    <property type="match status" value="1"/>
</dbReference>
<dbReference type="Pfam" id="PF00098">
    <property type="entry name" value="zf-CCHC"/>
    <property type="match status" value="1"/>
</dbReference>
<comment type="similarity">
    <text evidence="4">Belongs to the heat shock protein 70 family.</text>
</comment>
<evidence type="ECO:0000256" key="2">
    <source>
        <dbReference type="ARBA" id="ARBA00022840"/>
    </source>
</evidence>
<evidence type="ECO:0000256" key="5">
    <source>
        <dbReference type="SAM" id="MobiDB-lite"/>
    </source>
</evidence>
<sequence length="516" mass="58140">FYTSARNPVKEILLKMNLPDHRVLKDGGEVKEFQRSFSHSDTERLSRSDEVLKLKNFKKDATLKLFKSTNQESWWHLSPPASFPPFFIKDIASGSVVSQGCPWLNKVIHGVFQSGLWVIWNWRNKVVKAPKKKTSPLPFRGSRRHGSRPVTLSNRSRGAAGLPAHLGCSHKKREEPAIGIDLGTTYSCVAVWQNNRVEIITIEQGNITTPSCVAFTEMEPLIGDAAKNQIDMNPANTLFGATKAETLPTKNKGPTSDPKSLLGFYDFDFIPSHNDLGSDLDVSSPSGDRNKIYDPGICIEVESKRFLATLSPVIDTLLPFSSKNKDKVFNHGVLASKEKSPPSSSHRGFKASKLFHHKSPMLIHGENNPNLGPGHLSRSRLECAKKKVATWNDLAFKIIVLGWNVKRLIHEDLDLLHEDLEQIDDMDIEEMDINWQIAMIAIRMKKFYKKTGRRVQIDGNKPVGFDKKKLECFKCHNTGHFARECPSKGTNDGKKRDSFYQDQGARKKEQNQNLIC</sequence>
<dbReference type="InterPro" id="IPR036875">
    <property type="entry name" value="Znf_CCHC_sf"/>
</dbReference>
<proteinExistence type="inferred from homology"/>
<feature type="domain" description="CCHC-type" evidence="6">
    <location>
        <begin position="472"/>
        <end position="487"/>
    </location>
</feature>
<reference evidence="7" key="2">
    <citation type="submission" date="2022-01" db="EMBL/GenBank/DDBJ databases">
        <authorList>
            <person name="Yamashiro T."/>
            <person name="Shiraishi A."/>
            <person name="Satake H."/>
            <person name="Nakayama K."/>
        </authorList>
    </citation>
    <scope>NUCLEOTIDE SEQUENCE</scope>
</reference>
<keyword evidence="3" id="KW-0479">Metal-binding</keyword>
<evidence type="ECO:0000313" key="8">
    <source>
        <dbReference type="Proteomes" id="UP001151760"/>
    </source>
</evidence>
<keyword evidence="3" id="KW-0863">Zinc-finger</keyword>
<dbReference type="SUPFAM" id="SSF53067">
    <property type="entry name" value="Actin-like ATPase domain"/>
    <property type="match status" value="1"/>
</dbReference>
<dbReference type="PANTHER" id="PTHR19375">
    <property type="entry name" value="HEAT SHOCK PROTEIN 70KDA"/>
    <property type="match status" value="1"/>
</dbReference>
<dbReference type="EMBL" id="BQNB010019355">
    <property type="protein sequence ID" value="GJT84403.1"/>
    <property type="molecule type" value="Genomic_DNA"/>
</dbReference>
<dbReference type="InterPro" id="IPR013126">
    <property type="entry name" value="Hsp_70_fam"/>
</dbReference>
<gene>
    <name evidence="7" type="ORF">Tco_1058745</name>
</gene>
<dbReference type="PROSITE" id="PS00297">
    <property type="entry name" value="HSP70_1"/>
    <property type="match status" value="1"/>
</dbReference>
<organism evidence="7 8">
    <name type="scientific">Tanacetum coccineum</name>
    <dbReference type="NCBI Taxonomy" id="301880"/>
    <lineage>
        <taxon>Eukaryota</taxon>
        <taxon>Viridiplantae</taxon>
        <taxon>Streptophyta</taxon>
        <taxon>Embryophyta</taxon>
        <taxon>Tracheophyta</taxon>
        <taxon>Spermatophyta</taxon>
        <taxon>Magnoliopsida</taxon>
        <taxon>eudicotyledons</taxon>
        <taxon>Gunneridae</taxon>
        <taxon>Pentapetalae</taxon>
        <taxon>asterids</taxon>
        <taxon>campanulids</taxon>
        <taxon>Asterales</taxon>
        <taxon>Asteraceae</taxon>
        <taxon>Asteroideae</taxon>
        <taxon>Anthemideae</taxon>
        <taxon>Anthemidinae</taxon>
        <taxon>Tanacetum</taxon>
    </lineage>
</organism>
<dbReference type="InterPro" id="IPR043129">
    <property type="entry name" value="ATPase_NBD"/>
</dbReference>
<keyword evidence="8" id="KW-1185">Reference proteome</keyword>
<dbReference type="Gene3D" id="3.30.420.40">
    <property type="match status" value="1"/>
</dbReference>
<dbReference type="Proteomes" id="UP001151760">
    <property type="component" value="Unassembled WGS sequence"/>
</dbReference>
<evidence type="ECO:0000256" key="4">
    <source>
        <dbReference type="RuleBase" id="RU003322"/>
    </source>
</evidence>
<feature type="region of interest" description="Disordered" evidence="5">
    <location>
        <begin position="133"/>
        <end position="157"/>
    </location>
</feature>
<protein>
    <submittedName>
        <fullName evidence="7">Ribonuclease H-like domain-containing protein</fullName>
    </submittedName>
</protein>
<dbReference type="SUPFAM" id="SSF57756">
    <property type="entry name" value="Retrovirus zinc finger-like domains"/>
    <property type="match status" value="1"/>
</dbReference>
<comment type="caution">
    <text evidence="7">The sequence shown here is derived from an EMBL/GenBank/DDBJ whole genome shotgun (WGS) entry which is preliminary data.</text>
</comment>
<reference evidence="7" key="1">
    <citation type="journal article" date="2022" name="Int. J. Mol. Sci.">
        <title>Draft Genome of Tanacetum Coccineum: Genomic Comparison of Closely Related Tanacetum-Family Plants.</title>
        <authorList>
            <person name="Yamashiro T."/>
            <person name="Shiraishi A."/>
            <person name="Nakayama K."/>
            <person name="Satake H."/>
        </authorList>
    </citation>
    <scope>NUCLEOTIDE SEQUENCE</scope>
</reference>
<evidence type="ECO:0000259" key="6">
    <source>
        <dbReference type="PROSITE" id="PS50158"/>
    </source>
</evidence>
<dbReference type="InterPro" id="IPR018181">
    <property type="entry name" value="Heat_shock_70_CS"/>
</dbReference>
<evidence type="ECO:0000256" key="1">
    <source>
        <dbReference type="ARBA" id="ARBA00022741"/>
    </source>
</evidence>
<evidence type="ECO:0000313" key="7">
    <source>
        <dbReference type="EMBL" id="GJT84403.1"/>
    </source>
</evidence>
<dbReference type="InterPro" id="IPR001878">
    <property type="entry name" value="Znf_CCHC"/>
</dbReference>
<dbReference type="Gene3D" id="4.10.60.10">
    <property type="entry name" value="Zinc finger, CCHC-type"/>
    <property type="match status" value="1"/>
</dbReference>
<name>A0ABQ5H9L3_9ASTR</name>
<keyword evidence="2 4" id="KW-0067">ATP-binding</keyword>